<dbReference type="SUPFAM" id="SSF161098">
    <property type="entry name" value="MetI-like"/>
    <property type="match status" value="1"/>
</dbReference>
<dbReference type="GO" id="GO:0055085">
    <property type="term" value="P:transmembrane transport"/>
    <property type="evidence" value="ECO:0007669"/>
    <property type="project" value="InterPro"/>
</dbReference>
<dbReference type="InterPro" id="IPR035906">
    <property type="entry name" value="MetI-like_sf"/>
</dbReference>
<feature type="domain" description="ABC transmembrane type-1" evidence="8">
    <location>
        <begin position="95"/>
        <end position="304"/>
    </location>
</feature>
<keyword evidence="2 7" id="KW-0813">Transport</keyword>
<dbReference type="InterPro" id="IPR000515">
    <property type="entry name" value="MetI-like"/>
</dbReference>
<keyword evidence="6 7" id="KW-0472">Membrane</keyword>
<dbReference type="PANTHER" id="PTHR43163:SF6">
    <property type="entry name" value="DIPEPTIDE TRANSPORT SYSTEM PERMEASE PROTEIN DPPB-RELATED"/>
    <property type="match status" value="1"/>
</dbReference>
<dbReference type="Pfam" id="PF19300">
    <property type="entry name" value="BPD_transp_1_N"/>
    <property type="match status" value="1"/>
</dbReference>
<dbReference type="PANTHER" id="PTHR43163">
    <property type="entry name" value="DIPEPTIDE TRANSPORT SYSTEM PERMEASE PROTEIN DPPB-RELATED"/>
    <property type="match status" value="1"/>
</dbReference>
<comment type="similarity">
    <text evidence="7">Belongs to the binding-protein-dependent transport system permease family.</text>
</comment>
<evidence type="ECO:0000256" key="5">
    <source>
        <dbReference type="ARBA" id="ARBA00022989"/>
    </source>
</evidence>
<evidence type="ECO:0000259" key="8">
    <source>
        <dbReference type="PROSITE" id="PS50928"/>
    </source>
</evidence>
<protein>
    <submittedName>
        <fullName evidence="9">Peptide/nickel transport system permease protein</fullName>
    </submittedName>
</protein>
<reference evidence="9 10" key="1">
    <citation type="submission" date="2016-10" db="EMBL/GenBank/DDBJ databases">
        <authorList>
            <person name="Varghese N."/>
            <person name="Submissions S."/>
        </authorList>
    </citation>
    <scope>NUCLEOTIDE SEQUENCE [LARGE SCALE GENOMIC DNA]</scope>
    <source>
        <strain evidence="9 10">FF3</strain>
    </source>
</reference>
<feature type="transmembrane region" description="Helical" evidence="7">
    <location>
        <begin position="239"/>
        <end position="261"/>
    </location>
</feature>
<dbReference type="EMBL" id="FNYY01000014">
    <property type="protein sequence ID" value="SEJ92805.1"/>
    <property type="molecule type" value="Genomic_DNA"/>
</dbReference>
<comment type="subcellular location">
    <subcellularLocation>
        <location evidence="1 7">Cell membrane</location>
        <topology evidence="1 7">Multi-pass membrane protein</topology>
    </subcellularLocation>
</comment>
<evidence type="ECO:0000256" key="2">
    <source>
        <dbReference type="ARBA" id="ARBA00022448"/>
    </source>
</evidence>
<sequence>MSRYILKRLLSAIPVLLLVSIAAFVLIQLVPGDAAAIIAGPDASNDEVEFVRRQLGLDRPWPLRLQDWIFGLAQGDLGYSYILNRPVTEAILERLPVTLSLAGLSIIFATVLGVALGVLAAVFHRSWIDALAMTVALFGVSVPNFWFGLIAILIFAVGLGWFPPGGYVSPTESFTGWLSAMALPALTLGTASMGQISRFSRSVMLEQLGQDYVRTARAKGLGQGNVIGRHALKNAMIPILTVIGISFSLTMAGAIIVESVFSLNGLGRLMLHGIQRRDYPVLQGGMLVIAFSFVIINLLVDILYSWLDPRVRYD</sequence>
<feature type="transmembrane region" description="Helical" evidence="7">
    <location>
        <begin position="281"/>
        <end position="307"/>
    </location>
</feature>
<evidence type="ECO:0000256" key="7">
    <source>
        <dbReference type="RuleBase" id="RU363032"/>
    </source>
</evidence>
<dbReference type="GeneID" id="80819709"/>
<evidence type="ECO:0000313" key="10">
    <source>
        <dbReference type="Proteomes" id="UP000182932"/>
    </source>
</evidence>
<dbReference type="Gene3D" id="1.10.3720.10">
    <property type="entry name" value="MetI-like"/>
    <property type="match status" value="1"/>
</dbReference>
<gene>
    <name evidence="9" type="ORF">SAMN04487940_11445</name>
</gene>
<dbReference type="CDD" id="cd06261">
    <property type="entry name" value="TM_PBP2"/>
    <property type="match status" value="1"/>
</dbReference>
<keyword evidence="10" id="KW-1185">Reference proteome</keyword>
<feature type="transmembrane region" description="Helical" evidence="7">
    <location>
        <begin position="174"/>
        <end position="194"/>
    </location>
</feature>
<evidence type="ECO:0000256" key="1">
    <source>
        <dbReference type="ARBA" id="ARBA00004651"/>
    </source>
</evidence>
<evidence type="ECO:0000256" key="6">
    <source>
        <dbReference type="ARBA" id="ARBA00023136"/>
    </source>
</evidence>
<dbReference type="GO" id="GO:0005886">
    <property type="term" value="C:plasma membrane"/>
    <property type="evidence" value="ECO:0007669"/>
    <property type="project" value="UniProtKB-SubCell"/>
</dbReference>
<evidence type="ECO:0000256" key="3">
    <source>
        <dbReference type="ARBA" id="ARBA00022475"/>
    </source>
</evidence>
<dbReference type="InterPro" id="IPR045621">
    <property type="entry name" value="BPD_transp_1_N"/>
</dbReference>
<dbReference type="AlphaFoldDB" id="A0A975WCM9"/>
<proteinExistence type="inferred from homology"/>
<comment type="caution">
    <text evidence="9">The sequence shown here is derived from an EMBL/GenBank/DDBJ whole genome shotgun (WGS) entry which is preliminary data.</text>
</comment>
<feature type="transmembrane region" description="Helical" evidence="7">
    <location>
        <begin position="101"/>
        <end position="123"/>
    </location>
</feature>
<dbReference type="Pfam" id="PF00528">
    <property type="entry name" value="BPD_transp_1"/>
    <property type="match status" value="1"/>
</dbReference>
<dbReference type="Proteomes" id="UP000182932">
    <property type="component" value="Unassembled WGS sequence"/>
</dbReference>
<evidence type="ECO:0000313" key="9">
    <source>
        <dbReference type="EMBL" id="SEJ92805.1"/>
    </source>
</evidence>
<keyword evidence="3" id="KW-1003">Cell membrane</keyword>
<dbReference type="PROSITE" id="PS50928">
    <property type="entry name" value="ABC_TM1"/>
    <property type="match status" value="1"/>
</dbReference>
<feature type="transmembrane region" description="Helical" evidence="7">
    <location>
        <begin position="135"/>
        <end position="162"/>
    </location>
</feature>
<evidence type="ECO:0000256" key="4">
    <source>
        <dbReference type="ARBA" id="ARBA00022692"/>
    </source>
</evidence>
<name>A0A975WCM9_9RHOB</name>
<keyword evidence="5 7" id="KW-1133">Transmembrane helix</keyword>
<organism evidence="9 10">
    <name type="scientific">Marinovum algicola</name>
    <dbReference type="NCBI Taxonomy" id="42444"/>
    <lineage>
        <taxon>Bacteria</taxon>
        <taxon>Pseudomonadati</taxon>
        <taxon>Pseudomonadota</taxon>
        <taxon>Alphaproteobacteria</taxon>
        <taxon>Rhodobacterales</taxon>
        <taxon>Roseobacteraceae</taxon>
        <taxon>Marinovum</taxon>
    </lineage>
</organism>
<accession>A0A975WCM9</accession>
<keyword evidence="4 7" id="KW-0812">Transmembrane</keyword>
<dbReference type="RefSeq" id="WP_074837678.1">
    <property type="nucleotide sequence ID" value="NZ_CATLQZ010000011.1"/>
</dbReference>